<feature type="non-terminal residue" evidence="3">
    <location>
        <position position="321"/>
    </location>
</feature>
<dbReference type="EMBL" id="KV924555">
    <property type="protein sequence ID" value="PIO39279.1"/>
    <property type="molecule type" value="Genomic_DNA"/>
</dbReference>
<accession>A0A2G9SGH8</accession>
<dbReference type="Pfam" id="PF17730">
    <property type="entry name" value="Centro_C10orf90"/>
    <property type="match status" value="1"/>
</dbReference>
<dbReference type="OrthoDB" id="8899035at2759"/>
<evidence type="ECO:0000313" key="4">
    <source>
        <dbReference type="Proteomes" id="UP000228934"/>
    </source>
</evidence>
<name>A0A2G9SGH8_AQUCT</name>
<sequence length="321" mass="36378">MIDESDTEEDRKLGSAHCMITKAGITCRQIKPFLTNCNSVSFNRTFMPLPITLKHQTSLDKTIHGTVLHPSSEECSPAKKKGFSSITITARRYIASLSHAPKEITTDPASSQCRSNDLLMKASVSSDEHDQQCRYLNSEEYNTRAPEPCGFFHSHELPLQPSATTLKYLNGIHKKNSRLFISGVHIKVAHTFPGSIYYIDRSFFLPLGQVANPTTYKSTMYFKIQPRPRRHTGISRCETPKLPAYSLCRYFSMAGTKGNSKCKADQTQPPKPILEIQCTQYKEHQESQEENQNLHDHEASQHVSSYRNIKGEIHRMVNSIE</sequence>
<proteinExistence type="predicted"/>
<dbReference type="InterPro" id="IPR041179">
    <property type="entry name" value="C10orf90_N"/>
</dbReference>
<gene>
    <name evidence="3" type="ORF">AB205_0160180</name>
</gene>
<feature type="region of interest" description="Disordered" evidence="1">
    <location>
        <begin position="282"/>
        <end position="305"/>
    </location>
</feature>
<organism evidence="3 4">
    <name type="scientific">Aquarana catesbeiana</name>
    <name type="common">American bullfrog</name>
    <name type="synonym">Rana catesbeiana</name>
    <dbReference type="NCBI Taxonomy" id="8400"/>
    <lineage>
        <taxon>Eukaryota</taxon>
        <taxon>Metazoa</taxon>
        <taxon>Chordata</taxon>
        <taxon>Craniata</taxon>
        <taxon>Vertebrata</taxon>
        <taxon>Euteleostomi</taxon>
        <taxon>Amphibia</taxon>
        <taxon>Batrachia</taxon>
        <taxon>Anura</taxon>
        <taxon>Neobatrachia</taxon>
        <taxon>Ranoidea</taxon>
        <taxon>Ranidae</taxon>
        <taxon>Aquarana</taxon>
    </lineage>
</organism>
<protein>
    <recommendedName>
        <fullName evidence="2">Centrosomal protein C10orf90 N-terminal domain-containing protein</fullName>
    </recommendedName>
</protein>
<keyword evidence="4" id="KW-1185">Reference proteome</keyword>
<evidence type="ECO:0000256" key="1">
    <source>
        <dbReference type="SAM" id="MobiDB-lite"/>
    </source>
</evidence>
<dbReference type="Proteomes" id="UP000228934">
    <property type="component" value="Unassembled WGS sequence"/>
</dbReference>
<feature type="domain" description="Centrosomal protein C10orf90 N-terminal" evidence="2">
    <location>
        <begin position="1"/>
        <end position="225"/>
    </location>
</feature>
<feature type="compositionally biased region" description="Basic and acidic residues" evidence="1">
    <location>
        <begin position="282"/>
        <end position="300"/>
    </location>
</feature>
<evidence type="ECO:0000259" key="2">
    <source>
        <dbReference type="Pfam" id="PF17730"/>
    </source>
</evidence>
<evidence type="ECO:0000313" key="3">
    <source>
        <dbReference type="EMBL" id="PIO39279.1"/>
    </source>
</evidence>
<dbReference type="AlphaFoldDB" id="A0A2G9SGH8"/>
<reference evidence="4" key="1">
    <citation type="journal article" date="2017" name="Nat. Commun.">
        <title>The North American bullfrog draft genome provides insight into hormonal regulation of long noncoding RNA.</title>
        <authorList>
            <person name="Hammond S.A."/>
            <person name="Warren R.L."/>
            <person name="Vandervalk B.P."/>
            <person name="Kucuk E."/>
            <person name="Khan H."/>
            <person name="Gibb E.A."/>
            <person name="Pandoh P."/>
            <person name="Kirk H."/>
            <person name="Zhao Y."/>
            <person name="Jones M."/>
            <person name="Mungall A.J."/>
            <person name="Coope R."/>
            <person name="Pleasance S."/>
            <person name="Moore R.A."/>
            <person name="Holt R.A."/>
            <person name="Round J.M."/>
            <person name="Ohora S."/>
            <person name="Walle B.V."/>
            <person name="Veldhoen N."/>
            <person name="Helbing C.C."/>
            <person name="Birol I."/>
        </authorList>
    </citation>
    <scope>NUCLEOTIDE SEQUENCE [LARGE SCALE GENOMIC DNA]</scope>
</reference>